<evidence type="ECO:0000256" key="1">
    <source>
        <dbReference type="SAM" id="MobiDB-lite"/>
    </source>
</evidence>
<dbReference type="EMBL" id="JAGPNK010000014">
    <property type="protein sequence ID" value="KAH7309115.1"/>
    <property type="molecule type" value="Genomic_DNA"/>
</dbReference>
<reference evidence="2" key="1">
    <citation type="journal article" date="2021" name="Nat. Commun.">
        <title>Genetic determinants of endophytism in the Arabidopsis root mycobiome.</title>
        <authorList>
            <person name="Mesny F."/>
            <person name="Miyauchi S."/>
            <person name="Thiergart T."/>
            <person name="Pickel B."/>
            <person name="Atanasova L."/>
            <person name="Karlsson M."/>
            <person name="Huettel B."/>
            <person name="Barry K.W."/>
            <person name="Haridas S."/>
            <person name="Chen C."/>
            <person name="Bauer D."/>
            <person name="Andreopoulos W."/>
            <person name="Pangilinan J."/>
            <person name="LaButti K."/>
            <person name="Riley R."/>
            <person name="Lipzen A."/>
            <person name="Clum A."/>
            <person name="Drula E."/>
            <person name="Henrissat B."/>
            <person name="Kohler A."/>
            <person name="Grigoriev I.V."/>
            <person name="Martin F.M."/>
            <person name="Hacquard S."/>
        </authorList>
    </citation>
    <scope>NUCLEOTIDE SEQUENCE</scope>
    <source>
        <strain evidence="2">MPI-CAGE-CH-0235</strain>
    </source>
</reference>
<organism evidence="2 3">
    <name type="scientific">Stachybotrys elegans</name>
    <dbReference type="NCBI Taxonomy" id="80388"/>
    <lineage>
        <taxon>Eukaryota</taxon>
        <taxon>Fungi</taxon>
        <taxon>Dikarya</taxon>
        <taxon>Ascomycota</taxon>
        <taxon>Pezizomycotina</taxon>
        <taxon>Sordariomycetes</taxon>
        <taxon>Hypocreomycetidae</taxon>
        <taxon>Hypocreales</taxon>
        <taxon>Stachybotryaceae</taxon>
        <taxon>Stachybotrys</taxon>
    </lineage>
</organism>
<evidence type="ECO:0000313" key="3">
    <source>
        <dbReference type="Proteomes" id="UP000813444"/>
    </source>
</evidence>
<dbReference type="AlphaFoldDB" id="A0A8K0WM81"/>
<protein>
    <submittedName>
        <fullName evidence="2">Uncharacterized protein</fullName>
    </submittedName>
</protein>
<feature type="region of interest" description="Disordered" evidence="1">
    <location>
        <begin position="1"/>
        <end position="25"/>
    </location>
</feature>
<dbReference type="OrthoDB" id="6499973at2759"/>
<proteinExistence type="predicted"/>
<gene>
    <name evidence="2" type="ORF">B0I35DRAFT_441471</name>
</gene>
<comment type="caution">
    <text evidence="2">The sequence shown here is derived from an EMBL/GenBank/DDBJ whole genome shotgun (WGS) entry which is preliminary data.</text>
</comment>
<evidence type="ECO:0000313" key="2">
    <source>
        <dbReference type="EMBL" id="KAH7309115.1"/>
    </source>
</evidence>
<keyword evidence="3" id="KW-1185">Reference proteome</keyword>
<accession>A0A8K0WM81</accession>
<dbReference type="Proteomes" id="UP000813444">
    <property type="component" value="Unassembled WGS sequence"/>
</dbReference>
<name>A0A8K0WM81_9HYPO</name>
<sequence>MASFPPIDPSLSRPNHRFPYDREPTRKSRSTLRVLEADDGDHDRKWCWGYTIFRTVYTPESNDAFPKAIERLNTYAKLWADSDILIRWTSEEPKDPRPNADLASRWYNDIIQDRDTLDGVSIDEVGRRFDAWVAENARRPPHQNIRYKACIMIDQESLDQIMMLPENPRPNPDPRVRNNRDPNINNRWVKVVCDWERPDGGRFWFRVGVRRRLFDLCFIRLEERDIMEYGHWDEGDPILNHWGDDIFR</sequence>